<dbReference type="InterPro" id="IPR035782">
    <property type="entry name" value="SPRY_RanBP9/10"/>
</dbReference>
<dbReference type="CDD" id="cd12909">
    <property type="entry name" value="SPRY_RanBP9_10"/>
    <property type="match status" value="1"/>
</dbReference>
<feature type="region of interest" description="Disordered" evidence="1">
    <location>
        <begin position="294"/>
        <end position="340"/>
    </location>
</feature>
<dbReference type="PANTHER" id="PTHR12864">
    <property type="entry name" value="RAN BINDING PROTEIN 9-RELATED"/>
    <property type="match status" value="1"/>
</dbReference>
<dbReference type="SMART" id="SM00757">
    <property type="entry name" value="CRA"/>
    <property type="match status" value="1"/>
</dbReference>
<name>A0A7S3QUE1_DUNTE</name>
<evidence type="ECO:0000256" key="1">
    <source>
        <dbReference type="SAM" id="MobiDB-lite"/>
    </source>
</evidence>
<sequence>MAYSSKYTLPSFLDARILGRAQAALNHLKVDGTRVRYVGPGDDDSQAATIRTNAPAPPDCPLYYFEVEIVSSGQKGYIGIGFQTEDVLLSRLPGWDPHSYGYHGDDGNAFQGSGAGRSFGPTYGTGDVMGVLLNRAERTISFFKNGQSLGVAFRNVTEDRLFPCVGLRTKDEEVRLNLGGDKHSAAGAKAGASRAPFVADFQAMQDSFRARVLSDINSTPLPLQSSSATPLLPQLLYDHLMHHRYWRTAAAIKQDLLQPSASSKGQTTSCKGSVATAQQQLDADMAEVLTPVEGSQGRADHHQQQHQSPSSKKAASRHGQESRVGKAGKDGLLPSTSGPLPSTVQRLLDLGVPQDIAARQATYELVQSGQVEEARATLDACYGPELLQGQPSLDFRLHVARFCQVLKEGGPHAMEQALAYGRDHLTPQRGSRASCSGRGGSDTAGKLNADEQDLLGDALSLLAYDNPESAPAGHLLGQAQRDALAEAVNCAVLAHQGAPPTSPLERLSRQTLATIQALRERNHPQALMLDAQAIVFGS</sequence>
<dbReference type="InterPro" id="IPR003877">
    <property type="entry name" value="SPRY_dom"/>
</dbReference>
<dbReference type="SUPFAM" id="SSF49899">
    <property type="entry name" value="Concanavalin A-like lectins/glucanases"/>
    <property type="match status" value="1"/>
</dbReference>
<dbReference type="Gene3D" id="2.60.120.920">
    <property type="match status" value="1"/>
</dbReference>
<dbReference type="InterPro" id="IPR024964">
    <property type="entry name" value="CTLH/CRA"/>
</dbReference>
<dbReference type="InterPro" id="IPR043136">
    <property type="entry name" value="B30.2/SPRY_sf"/>
</dbReference>
<dbReference type="Pfam" id="PF00622">
    <property type="entry name" value="SPRY"/>
    <property type="match status" value="1"/>
</dbReference>
<feature type="compositionally biased region" description="Basic and acidic residues" evidence="1">
    <location>
        <begin position="318"/>
        <end position="329"/>
    </location>
</feature>
<dbReference type="AlphaFoldDB" id="A0A7S3QUE1"/>
<feature type="region of interest" description="Disordered" evidence="1">
    <location>
        <begin position="423"/>
        <end position="446"/>
    </location>
</feature>
<dbReference type="Pfam" id="PF10607">
    <property type="entry name" value="CTLH"/>
    <property type="match status" value="1"/>
</dbReference>
<proteinExistence type="predicted"/>
<dbReference type="EMBL" id="HBIP01013434">
    <property type="protein sequence ID" value="CAE0492650.1"/>
    <property type="molecule type" value="Transcribed_RNA"/>
</dbReference>
<feature type="domain" description="B30.2/SPRY" evidence="2">
    <location>
        <begin position="1"/>
        <end position="183"/>
    </location>
</feature>
<evidence type="ECO:0000259" key="2">
    <source>
        <dbReference type="PROSITE" id="PS50188"/>
    </source>
</evidence>
<reference evidence="3" key="1">
    <citation type="submission" date="2021-01" db="EMBL/GenBank/DDBJ databases">
        <authorList>
            <person name="Corre E."/>
            <person name="Pelletier E."/>
            <person name="Niang G."/>
            <person name="Scheremetjew M."/>
            <person name="Finn R."/>
            <person name="Kale V."/>
            <person name="Holt S."/>
            <person name="Cochrane G."/>
            <person name="Meng A."/>
            <person name="Brown T."/>
            <person name="Cohen L."/>
        </authorList>
    </citation>
    <scope>NUCLEOTIDE SEQUENCE</scope>
    <source>
        <strain evidence="3">CCMP1320</strain>
    </source>
</reference>
<protein>
    <recommendedName>
        <fullName evidence="2">B30.2/SPRY domain-containing protein</fullName>
    </recommendedName>
</protein>
<gene>
    <name evidence="3" type="ORF">DTER00134_LOCUS7723</name>
</gene>
<dbReference type="SMART" id="SM00449">
    <property type="entry name" value="SPRY"/>
    <property type="match status" value="1"/>
</dbReference>
<dbReference type="InterPro" id="IPR050618">
    <property type="entry name" value="Ubq-SigPath_Reg"/>
</dbReference>
<evidence type="ECO:0000313" key="3">
    <source>
        <dbReference type="EMBL" id="CAE0492650.1"/>
    </source>
</evidence>
<dbReference type="InterPro" id="IPR013144">
    <property type="entry name" value="CRA_dom"/>
</dbReference>
<dbReference type="InterPro" id="IPR013320">
    <property type="entry name" value="ConA-like_dom_sf"/>
</dbReference>
<dbReference type="PROSITE" id="PS50188">
    <property type="entry name" value="B302_SPRY"/>
    <property type="match status" value="1"/>
</dbReference>
<organism evidence="3">
    <name type="scientific">Dunaliella tertiolecta</name>
    <name type="common">Green alga</name>
    <dbReference type="NCBI Taxonomy" id="3047"/>
    <lineage>
        <taxon>Eukaryota</taxon>
        <taxon>Viridiplantae</taxon>
        <taxon>Chlorophyta</taxon>
        <taxon>core chlorophytes</taxon>
        <taxon>Chlorophyceae</taxon>
        <taxon>CS clade</taxon>
        <taxon>Chlamydomonadales</taxon>
        <taxon>Dunaliellaceae</taxon>
        <taxon>Dunaliella</taxon>
    </lineage>
</organism>
<accession>A0A7S3QUE1</accession>
<dbReference type="InterPro" id="IPR001870">
    <property type="entry name" value="B30.2/SPRY"/>
</dbReference>